<evidence type="ECO:0000313" key="1">
    <source>
        <dbReference type="EMBL" id="QHA00951.1"/>
    </source>
</evidence>
<dbReference type="RefSeq" id="WP_158208321.1">
    <property type="nucleotide sequence ID" value="NZ_CP046996.1"/>
</dbReference>
<dbReference type="AlphaFoldDB" id="A0A857DJR0"/>
<evidence type="ECO:0000313" key="2">
    <source>
        <dbReference type="Proteomes" id="UP000430508"/>
    </source>
</evidence>
<dbReference type="InterPro" id="IPR041881">
    <property type="entry name" value="PqqD_sf"/>
</dbReference>
<proteinExistence type="predicted"/>
<name>A0A857DJR0_9FIRM</name>
<protein>
    <submittedName>
        <fullName evidence="1">PqqD family peptide modification chaperone</fullName>
    </submittedName>
</protein>
<reference evidence="1 2" key="1">
    <citation type="submission" date="2019-12" db="EMBL/GenBank/DDBJ databases">
        <title>Sequence classification of anaerobic respiratory reductive dehalogenases: First we see many, then we see few.</title>
        <authorList>
            <person name="Molenda O."/>
            <person name="Puentes Jacome L.A."/>
            <person name="Cao X."/>
            <person name="Nesbo C.L."/>
            <person name="Tang S."/>
            <person name="Morson N."/>
            <person name="Patron J."/>
            <person name="Lomheim L."/>
            <person name="Wishart D.S."/>
            <person name="Edwards E.A."/>
        </authorList>
    </citation>
    <scope>NUCLEOTIDE SEQUENCE [LARGE SCALE GENOMIC DNA]</scope>
    <source>
        <strain evidence="1 2">12DCA</strain>
    </source>
</reference>
<sequence length="88" mass="10104">MKIKEGYLVREIANCYIVVPVGERVIEFKGIMTLNDTGNFIWRCLTEDISYNQLLASILDEYEIDEVIAKADLDDFIQSARENGVLEE</sequence>
<gene>
    <name evidence="1" type="ORF">GQ588_10045</name>
</gene>
<dbReference type="Gene3D" id="1.10.10.1150">
    <property type="entry name" value="Coenzyme PQQ synthesis protein D (PqqD)"/>
    <property type="match status" value="1"/>
</dbReference>
<dbReference type="InterPro" id="IPR008792">
    <property type="entry name" value="PQQD"/>
</dbReference>
<dbReference type="Pfam" id="PF05402">
    <property type="entry name" value="PqqD"/>
    <property type="match status" value="1"/>
</dbReference>
<dbReference type="Proteomes" id="UP000430508">
    <property type="component" value="Chromosome"/>
</dbReference>
<organism evidence="1 2">
    <name type="scientific">Dehalobacter restrictus</name>
    <dbReference type="NCBI Taxonomy" id="55583"/>
    <lineage>
        <taxon>Bacteria</taxon>
        <taxon>Bacillati</taxon>
        <taxon>Bacillota</taxon>
        <taxon>Clostridia</taxon>
        <taxon>Eubacteriales</taxon>
        <taxon>Desulfitobacteriaceae</taxon>
        <taxon>Dehalobacter</taxon>
    </lineage>
</organism>
<accession>A0A857DJR0</accession>
<dbReference type="EMBL" id="CP046996">
    <property type="protein sequence ID" value="QHA00951.1"/>
    <property type="molecule type" value="Genomic_DNA"/>
</dbReference>